<dbReference type="EMBL" id="JAGQHS010000039">
    <property type="protein sequence ID" value="MCA9756014.1"/>
    <property type="molecule type" value="Genomic_DNA"/>
</dbReference>
<organism evidence="2 3">
    <name type="scientific">Eiseniibacteriota bacterium</name>
    <dbReference type="NCBI Taxonomy" id="2212470"/>
    <lineage>
        <taxon>Bacteria</taxon>
        <taxon>Candidatus Eiseniibacteriota</taxon>
    </lineage>
</organism>
<protein>
    <submittedName>
        <fullName evidence="2">Uncharacterized protein</fullName>
    </submittedName>
</protein>
<dbReference type="AlphaFoldDB" id="A0A956NFI1"/>
<feature type="signal peptide" evidence="1">
    <location>
        <begin position="1"/>
        <end position="25"/>
    </location>
</feature>
<evidence type="ECO:0000256" key="1">
    <source>
        <dbReference type="SAM" id="SignalP"/>
    </source>
</evidence>
<reference evidence="2" key="1">
    <citation type="submission" date="2020-04" db="EMBL/GenBank/DDBJ databases">
        <authorList>
            <person name="Zhang T."/>
        </authorList>
    </citation>
    <scope>NUCLEOTIDE SEQUENCE</scope>
    <source>
        <strain evidence="2">HKST-UBA02</strain>
    </source>
</reference>
<evidence type="ECO:0000313" key="3">
    <source>
        <dbReference type="Proteomes" id="UP000739538"/>
    </source>
</evidence>
<keyword evidence="1" id="KW-0732">Signal</keyword>
<sequence>MKLIRRVAMLLPVLGILSLTPSTGAASAPSPDASTIQPADALGSLFLTPSDPSIDLATRNVLFLVGEDGDVLADVPVKIVFQYDNVCVCSDAVLEGRTNADGKFEFITAGGGHSGRRDAALVVADGVVLREFAVKSPDNNGASGDCIVNLPDLVALSACLGMDCIEAWDFDNDGAFGIGDIVLYGRSFSAQQSCH</sequence>
<comment type="caution">
    <text evidence="2">The sequence shown here is derived from an EMBL/GenBank/DDBJ whole genome shotgun (WGS) entry which is preliminary data.</text>
</comment>
<accession>A0A956NFI1</accession>
<evidence type="ECO:0000313" key="2">
    <source>
        <dbReference type="EMBL" id="MCA9756014.1"/>
    </source>
</evidence>
<gene>
    <name evidence="2" type="ORF">KDA27_09450</name>
</gene>
<feature type="chain" id="PRO_5037490963" evidence="1">
    <location>
        <begin position="26"/>
        <end position="195"/>
    </location>
</feature>
<name>A0A956NFI1_UNCEI</name>
<proteinExistence type="predicted"/>
<dbReference type="Proteomes" id="UP000739538">
    <property type="component" value="Unassembled WGS sequence"/>
</dbReference>
<reference evidence="2" key="2">
    <citation type="journal article" date="2021" name="Microbiome">
        <title>Successional dynamics and alternative stable states in a saline activated sludge microbial community over 9 years.</title>
        <authorList>
            <person name="Wang Y."/>
            <person name="Ye J."/>
            <person name="Ju F."/>
            <person name="Liu L."/>
            <person name="Boyd J.A."/>
            <person name="Deng Y."/>
            <person name="Parks D.H."/>
            <person name="Jiang X."/>
            <person name="Yin X."/>
            <person name="Woodcroft B.J."/>
            <person name="Tyson G.W."/>
            <person name="Hugenholtz P."/>
            <person name="Polz M.F."/>
            <person name="Zhang T."/>
        </authorList>
    </citation>
    <scope>NUCLEOTIDE SEQUENCE</scope>
    <source>
        <strain evidence="2">HKST-UBA02</strain>
    </source>
</reference>